<dbReference type="InterPro" id="IPR001680">
    <property type="entry name" value="WD40_rpt"/>
</dbReference>
<dbReference type="FunFam" id="2.130.10.10:FF:000557">
    <property type="entry name" value="WD repeat protein"/>
    <property type="match status" value="1"/>
</dbReference>
<evidence type="ECO:0000256" key="8">
    <source>
        <dbReference type="ARBA" id="ARBA00061298"/>
    </source>
</evidence>
<dbReference type="Pfam" id="PF01697">
    <property type="entry name" value="Glyco_transf_92"/>
    <property type="match status" value="1"/>
</dbReference>
<dbReference type="EMBL" id="JALJOU010000031">
    <property type="protein sequence ID" value="KAK9834847.1"/>
    <property type="molecule type" value="Genomic_DNA"/>
</dbReference>
<dbReference type="InterPro" id="IPR020472">
    <property type="entry name" value="WD40_PAC1"/>
</dbReference>
<feature type="compositionally biased region" description="Basic and acidic residues" evidence="10">
    <location>
        <begin position="590"/>
        <end position="604"/>
    </location>
</feature>
<keyword evidence="4" id="KW-0328">Glycosyltransferase</keyword>
<feature type="repeat" description="WD" evidence="9">
    <location>
        <begin position="981"/>
        <end position="1012"/>
    </location>
</feature>
<comment type="subcellular location">
    <subcellularLocation>
        <location evidence="1">Membrane</location>
    </subcellularLocation>
</comment>
<feature type="domain" description="Cupin type-1" evidence="11">
    <location>
        <begin position="322"/>
        <end position="461"/>
    </location>
</feature>
<accession>A0AAW1RM23</accession>
<dbReference type="PANTHER" id="PTHR19847:SF7">
    <property type="entry name" value="DDB1- AND CUL4-ASSOCIATED FACTOR 11"/>
    <property type="match status" value="1"/>
</dbReference>
<dbReference type="GO" id="GO:0043161">
    <property type="term" value="P:proteasome-mediated ubiquitin-dependent protein catabolic process"/>
    <property type="evidence" value="ECO:0007669"/>
    <property type="project" value="TreeGrafter"/>
</dbReference>
<dbReference type="GO" id="GO:0016020">
    <property type="term" value="C:membrane"/>
    <property type="evidence" value="ECO:0007669"/>
    <property type="project" value="UniProtKB-SubCell"/>
</dbReference>
<feature type="region of interest" description="Disordered" evidence="10">
    <location>
        <begin position="492"/>
        <end position="541"/>
    </location>
</feature>
<dbReference type="Gene3D" id="2.60.120.10">
    <property type="entry name" value="Jelly Rolls"/>
    <property type="match status" value="1"/>
</dbReference>
<evidence type="ECO:0000256" key="9">
    <source>
        <dbReference type="PROSITE-ProRule" id="PRU00221"/>
    </source>
</evidence>
<evidence type="ECO:0000256" key="6">
    <source>
        <dbReference type="ARBA" id="ARBA00022737"/>
    </source>
</evidence>
<feature type="repeat" description="WD" evidence="9">
    <location>
        <begin position="806"/>
        <end position="839"/>
    </location>
</feature>
<feature type="region of interest" description="Disordered" evidence="10">
    <location>
        <begin position="587"/>
        <end position="606"/>
    </location>
</feature>
<dbReference type="Pfam" id="PF00190">
    <property type="entry name" value="Cupin_1"/>
    <property type="match status" value="1"/>
</dbReference>
<keyword evidence="7" id="KW-0472">Membrane</keyword>
<feature type="repeat" description="WD" evidence="9">
    <location>
        <begin position="956"/>
        <end position="980"/>
    </location>
</feature>
<comment type="similarity">
    <text evidence="8">Belongs to the WD repeat LEC14B family.</text>
</comment>
<keyword evidence="13" id="KW-1185">Reference proteome</keyword>
<feature type="repeat" description="WD" evidence="9">
    <location>
        <begin position="771"/>
        <end position="805"/>
    </location>
</feature>
<dbReference type="GO" id="GO:0016757">
    <property type="term" value="F:glycosyltransferase activity"/>
    <property type="evidence" value="ECO:0007669"/>
    <property type="project" value="UniProtKB-KW"/>
</dbReference>
<dbReference type="PANTHER" id="PTHR19847">
    <property type="entry name" value="DDB1- AND CUL4-ASSOCIATED FACTOR 11"/>
    <property type="match status" value="1"/>
</dbReference>
<keyword evidence="3 9" id="KW-0853">WD repeat</keyword>
<dbReference type="InterPro" id="IPR036322">
    <property type="entry name" value="WD40_repeat_dom_sf"/>
</dbReference>
<evidence type="ECO:0000259" key="11">
    <source>
        <dbReference type="SMART" id="SM00835"/>
    </source>
</evidence>
<dbReference type="PROSITE" id="PS50294">
    <property type="entry name" value="WD_REPEATS_REGION"/>
    <property type="match status" value="2"/>
</dbReference>
<feature type="region of interest" description="Disordered" evidence="10">
    <location>
        <begin position="1014"/>
        <end position="1035"/>
    </location>
</feature>
<dbReference type="InterPro" id="IPR014710">
    <property type="entry name" value="RmlC-like_jellyroll"/>
</dbReference>
<feature type="repeat" description="WD" evidence="9">
    <location>
        <begin position="853"/>
        <end position="887"/>
    </location>
</feature>
<dbReference type="SUPFAM" id="SSF51182">
    <property type="entry name" value="RmlC-like cupins"/>
    <property type="match status" value="1"/>
</dbReference>
<dbReference type="PROSITE" id="PS50082">
    <property type="entry name" value="WD_REPEATS_2"/>
    <property type="match status" value="5"/>
</dbReference>
<keyword evidence="6" id="KW-0677">Repeat</keyword>
<evidence type="ECO:0000256" key="4">
    <source>
        <dbReference type="ARBA" id="ARBA00022676"/>
    </source>
</evidence>
<comment type="similarity">
    <text evidence="2">Belongs to the glycosyltransferase 92 family.</text>
</comment>
<proteinExistence type="inferred from homology"/>
<organism evidence="12 13">
    <name type="scientific">Elliptochloris bilobata</name>
    <dbReference type="NCBI Taxonomy" id="381761"/>
    <lineage>
        <taxon>Eukaryota</taxon>
        <taxon>Viridiplantae</taxon>
        <taxon>Chlorophyta</taxon>
        <taxon>core chlorophytes</taxon>
        <taxon>Trebouxiophyceae</taxon>
        <taxon>Trebouxiophyceae incertae sedis</taxon>
        <taxon>Elliptochloris clade</taxon>
        <taxon>Elliptochloris</taxon>
    </lineage>
</organism>
<evidence type="ECO:0000256" key="3">
    <source>
        <dbReference type="ARBA" id="ARBA00022574"/>
    </source>
</evidence>
<evidence type="ECO:0000313" key="12">
    <source>
        <dbReference type="EMBL" id="KAK9834847.1"/>
    </source>
</evidence>
<evidence type="ECO:0000256" key="1">
    <source>
        <dbReference type="ARBA" id="ARBA00004370"/>
    </source>
</evidence>
<dbReference type="SUPFAM" id="SSF50978">
    <property type="entry name" value="WD40 repeat-like"/>
    <property type="match status" value="1"/>
</dbReference>
<feature type="compositionally biased region" description="Acidic residues" evidence="10">
    <location>
        <begin position="520"/>
        <end position="535"/>
    </location>
</feature>
<dbReference type="InterPro" id="IPR006045">
    <property type="entry name" value="Cupin_1"/>
</dbReference>
<dbReference type="Gene3D" id="2.130.10.10">
    <property type="entry name" value="YVTN repeat-like/Quinoprotein amine dehydrogenase"/>
    <property type="match status" value="2"/>
</dbReference>
<keyword evidence="5" id="KW-0808">Transferase</keyword>
<gene>
    <name evidence="12" type="ORF">WJX81_003498</name>
</gene>
<dbReference type="PRINTS" id="PR00320">
    <property type="entry name" value="GPROTEINBRPT"/>
</dbReference>
<dbReference type="InterPro" id="IPR015943">
    <property type="entry name" value="WD40/YVTN_repeat-like_dom_sf"/>
</dbReference>
<dbReference type="AlphaFoldDB" id="A0AAW1RM23"/>
<evidence type="ECO:0000256" key="5">
    <source>
        <dbReference type="ARBA" id="ARBA00022679"/>
    </source>
</evidence>
<name>A0AAW1RM23_9CHLO</name>
<evidence type="ECO:0000256" key="10">
    <source>
        <dbReference type="SAM" id="MobiDB-lite"/>
    </source>
</evidence>
<dbReference type="SMART" id="SM00320">
    <property type="entry name" value="WD40"/>
    <property type="match status" value="6"/>
</dbReference>
<dbReference type="InterPro" id="IPR011051">
    <property type="entry name" value="RmlC_Cupin_sf"/>
</dbReference>
<dbReference type="InterPro" id="IPR051859">
    <property type="entry name" value="DCAF"/>
</dbReference>
<dbReference type="Proteomes" id="UP001445335">
    <property type="component" value="Unassembled WGS sequence"/>
</dbReference>
<dbReference type="InterPro" id="IPR008166">
    <property type="entry name" value="Glyco_transf_92"/>
</dbReference>
<reference evidence="12 13" key="1">
    <citation type="journal article" date="2024" name="Nat. Commun.">
        <title>Phylogenomics reveals the evolutionary origins of lichenization in chlorophyte algae.</title>
        <authorList>
            <person name="Puginier C."/>
            <person name="Libourel C."/>
            <person name="Otte J."/>
            <person name="Skaloud P."/>
            <person name="Haon M."/>
            <person name="Grisel S."/>
            <person name="Petersen M."/>
            <person name="Berrin J.G."/>
            <person name="Delaux P.M."/>
            <person name="Dal Grande F."/>
            <person name="Keller J."/>
        </authorList>
    </citation>
    <scope>NUCLEOTIDE SEQUENCE [LARGE SCALE GENOMIC DNA]</scope>
    <source>
        <strain evidence="12 13">SAG 245.80</strain>
    </source>
</reference>
<sequence length="1035" mass="113794">MVMAACCDASLLRGAHSGCEHSAIEEPCLDGRALPSAQSTAYLAVCLVVRDQHADIREWLHHHMALGVGRFYIFDNNSTTPMLGHLEDLVRGGVVEYHFLTAFRHHSNRTQLHVYDTCIQRFRTRHRWIAFIDADEFFVLRDPSVPSLPALLEEFEDFGALAVNWQVVGSSGHVTKPAGGTLAAYTRCLPASRTANRHVKAIANMQYVRHAGVDPHSFVYKDGKFAVNSACEAVGGAMAERAVHDRVALNHYVTKSRTEYADKMVRGSAMGNQKTIEFFDLIEGEATAWLKPLRNDSELIDTYQRRVVVRNSVASPVVPSPSWLVHTRQLSVQQFPALNLAQTPGIAELYFQFQPCTMLVPHSHPRGDETVHGITGKMKVSVINEAVAGHIVNQVDVGALDVSFVPQGNLHFYMNDNCDPATMLATFNNGDPGTVVAVDSLLMLADGLLSTAFGVKSAAIASLRSTVTPFSLIRPLSEPDCYKRCNLAGRDATDAAPENGASAAPRSDSDPDFVAGEWGVDSDSDWNAAESDDEDGRGGRHARYSIPMGVFHIRRGAAEEPLRRLQRLHSLDIKPLVEPVAALVNQKTAATDDRHPCPELEPSVRSKGGAPVANMLRLLRSRAAGQLGPPSGVRGGFSPAQRCHVAAFHLLPTSACTIVENMHSRAYTGQFSASGDLFVAAFQHERRIRMYDVEAGWALRKDVHCRNLRWTVTDTCSSPDQIWLAYATINPTVHLVNANVGGVRSEANVTDIHEALHFDSLDDGQSGTFGIWSLKWSADGREIIAGTGDSSVYVYDIERRKSVMRIPGHEDDVNAVAFMDALPHVIASGSDDTLIKIWDRRALGRGAKPAGVLVGHTEGLTYLDSRGDGRHLLSNAKDQTAKMWDLRKMLSAAQHGRLPPARNPNFEWDYRWMEYPARGYLVPHPHDVSLQTYRGHSVSQTLIRAYFSPASTTAQRYVYAGSADGAVRIWDVVTAKEVAALAYHREIVRDCSWHPTLPLLASVSWDGTIVTWGPPRDDPSTGMPEPGWDTLEDNF</sequence>
<protein>
    <recommendedName>
        <fullName evidence="11">Cupin type-1 domain-containing protein</fullName>
    </recommendedName>
</protein>
<dbReference type="GO" id="GO:0080008">
    <property type="term" value="C:Cul4-RING E3 ubiquitin ligase complex"/>
    <property type="evidence" value="ECO:0007669"/>
    <property type="project" value="TreeGrafter"/>
</dbReference>
<dbReference type="SMART" id="SM00835">
    <property type="entry name" value="Cupin_1"/>
    <property type="match status" value="1"/>
</dbReference>
<dbReference type="Pfam" id="PF00400">
    <property type="entry name" value="WD40"/>
    <property type="match status" value="5"/>
</dbReference>
<evidence type="ECO:0000313" key="13">
    <source>
        <dbReference type="Proteomes" id="UP001445335"/>
    </source>
</evidence>
<dbReference type="FunFam" id="2.130.10.10:FF:000492">
    <property type="entry name" value="LEC14B homolog isoform X2"/>
    <property type="match status" value="1"/>
</dbReference>
<evidence type="ECO:0000256" key="2">
    <source>
        <dbReference type="ARBA" id="ARBA00007647"/>
    </source>
</evidence>
<evidence type="ECO:0000256" key="7">
    <source>
        <dbReference type="ARBA" id="ARBA00023136"/>
    </source>
</evidence>
<comment type="caution">
    <text evidence="12">The sequence shown here is derived from an EMBL/GenBank/DDBJ whole genome shotgun (WGS) entry which is preliminary data.</text>
</comment>